<name>A0A8X6P8N1_NEPPI</name>
<dbReference type="AlphaFoldDB" id="A0A8X6P8N1"/>
<dbReference type="EMBL" id="BMAW01017041">
    <property type="protein sequence ID" value="GFT51891.1"/>
    <property type="molecule type" value="Genomic_DNA"/>
</dbReference>
<keyword evidence="3" id="KW-1185">Reference proteome</keyword>
<proteinExistence type="predicted"/>
<evidence type="ECO:0000313" key="3">
    <source>
        <dbReference type="Proteomes" id="UP000887013"/>
    </source>
</evidence>
<gene>
    <name evidence="2" type="ORF">NPIL_541601</name>
</gene>
<evidence type="ECO:0000313" key="2">
    <source>
        <dbReference type="EMBL" id="GFT51891.1"/>
    </source>
</evidence>
<evidence type="ECO:0000256" key="1">
    <source>
        <dbReference type="SAM" id="MobiDB-lite"/>
    </source>
</evidence>
<feature type="compositionally biased region" description="Basic and acidic residues" evidence="1">
    <location>
        <begin position="17"/>
        <end position="29"/>
    </location>
</feature>
<feature type="region of interest" description="Disordered" evidence="1">
    <location>
        <begin position="1"/>
        <end position="29"/>
    </location>
</feature>
<accession>A0A8X6P8N1</accession>
<protein>
    <submittedName>
        <fullName evidence="2">Uncharacterized protein</fullName>
    </submittedName>
</protein>
<reference evidence="2" key="1">
    <citation type="submission" date="2020-08" db="EMBL/GenBank/DDBJ databases">
        <title>Multicomponent nature underlies the extraordinary mechanical properties of spider dragline silk.</title>
        <authorList>
            <person name="Kono N."/>
            <person name="Nakamura H."/>
            <person name="Mori M."/>
            <person name="Yoshida Y."/>
            <person name="Ohtoshi R."/>
            <person name="Malay A.D."/>
            <person name="Moran D.A.P."/>
            <person name="Tomita M."/>
            <person name="Numata K."/>
            <person name="Arakawa K."/>
        </authorList>
    </citation>
    <scope>NUCLEOTIDE SEQUENCE</scope>
</reference>
<dbReference type="Proteomes" id="UP000887013">
    <property type="component" value="Unassembled WGS sequence"/>
</dbReference>
<comment type="caution">
    <text evidence="2">The sequence shown here is derived from an EMBL/GenBank/DDBJ whole genome shotgun (WGS) entry which is preliminary data.</text>
</comment>
<sequence length="84" mass="9625">MNVKQGQGGRTRRRERTQREHPPFALAKEDTKIASVAPEGERGEVLRQILEYICLLRAASKDQQKSALIYTSFASNNNYNFEKL</sequence>
<organism evidence="2 3">
    <name type="scientific">Nephila pilipes</name>
    <name type="common">Giant wood spider</name>
    <name type="synonym">Nephila maculata</name>
    <dbReference type="NCBI Taxonomy" id="299642"/>
    <lineage>
        <taxon>Eukaryota</taxon>
        <taxon>Metazoa</taxon>
        <taxon>Ecdysozoa</taxon>
        <taxon>Arthropoda</taxon>
        <taxon>Chelicerata</taxon>
        <taxon>Arachnida</taxon>
        <taxon>Araneae</taxon>
        <taxon>Araneomorphae</taxon>
        <taxon>Entelegynae</taxon>
        <taxon>Araneoidea</taxon>
        <taxon>Nephilidae</taxon>
        <taxon>Nephila</taxon>
    </lineage>
</organism>